<dbReference type="RefSeq" id="WP_093836398.1">
    <property type="nucleotide sequence ID" value="NZ_JAVRES010000030.1"/>
</dbReference>
<dbReference type="Proteomes" id="UP001183535">
    <property type="component" value="Unassembled WGS sequence"/>
</dbReference>
<gene>
    <name evidence="1" type="ORF">RM877_34255</name>
</gene>
<evidence type="ECO:0000313" key="2">
    <source>
        <dbReference type="Proteomes" id="UP001183535"/>
    </source>
</evidence>
<reference evidence="2" key="1">
    <citation type="submission" date="2023-07" db="EMBL/GenBank/DDBJ databases">
        <title>30 novel species of actinomycetes from the DSMZ collection.</title>
        <authorList>
            <person name="Nouioui I."/>
        </authorList>
    </citation>
    <scope>NUCLEOTIDE SEQUENCE [LARGE SCALE GENOMIC DNA]</scope>
    <source>
        <strain evidence="2">DSM 41981</strain>
    </source>
</reference>
<comment type="caution">
    <text evidence="1">The sequence shown here is derived from an EMBL/GenBank/DDBJ whole genome shotgun (WGS) entry which is preliminary data.</text>
</comment>
<evidence type="ECO:0000313" key="1">
    <source>
        <dbReference type="EMBL" id="MDT0439732.1"/>
    </source>
</evidence>
<keyword evidence="2" id="KW-1185">Reference proteome</keyword>
<proteinExistence type="predicted"/>
<sequence>MEDESTPSIRLVTMDRAASCTIFTRSDGKEARFPLDPSPFEDTSVIARLDFSPALAALLATTLSGDQVLFEMPLAGAAEQLAGRLVVYLDQNQWSLLSNASHGAPTSSEADRAAALRLGEWVDQRRIVLPASAGHYYETGKRFSTDKRYDLGLTILQYSRGWQMRDPLQVRRNEIHDAFCHRLDRPDNKRSAPVFTLDSDALHSSTRIADGVAEMSSVFQDHFVFQPEALVAASGSIDAMLDTQRVGEGPDTGWTAVSQRFSDWLDELDQDSQQKRRVVDIHLVTDLQRELAEEAAAADVSKELFRRWGFKGWVRAIGESPAVGLFREMLQSRHLNKGTRWRPNDLTDMIYLSCAAGYADFVVCEKHMRDPLQHGLKRMGRSTPVYRRLADAVTDIERALETRSVRANPIE</sequence>
<dbReference type="AlphaFoldDB" id="A0ABD5F218"/>
<organism evidence="1 2">
    <name type="scientific">Streptomyces doudnae</name>
    <dbReference type="NCBI Taxonomy" id="3075536"/>
    <lineage>
        <taxon>Bacteria</taxon>
        <taxon>Bacillati</taxon>
        <taxon>Actinomycetota</taxon>
        <taxon>Actinomycetes</taxon>
        <taxon>Kitasatosporales</taxon>
        <taxon>Streptomycetaceae</taxon>
        <taxon>Streptomyces</taxon>
    </lineage>
</organism>
<protein>
    <submittedName>
        <fullName evidence="1">Uncharacterized protein</fullName>
    </submittedName>
</protein>
<name>A0ABD5F218_9ACTN</name>
<accession>A0ABD5F218</accession>
<dbReference type="EMBL" id="JAVRES010000030">
    <property type="protein sequence ID" value="MDT0439732.1"/>
    <property type="molecule type" value="Genomic_DNA"/>
</dbReference>